<comment type="caution">
    <text evidence="11">The sequence shown here is derived from an EMBL/GenBank/DDBJ whole genome shotgun (WGS) entry which is preliminary data.</text>
</comment>
<dbReference type="PRINTS" id="PR00463">
    <property type="entry name" value="EP450I"/>
</dbReference>
<dbReference type="AlphaFoldDB" id="A0A9P5QAM5"/>
<comment type="cofactor">
    <cofactor evidence="1 9">
        <name>heme</name>
        <dbReference type="ChEBI" id="CHEBI:30413"/>
    </cofactor>
</comment>
<gene>
    <name evidence="11" type="ORF">BDP27DRAFT_1460329</name>
</gene>
<sequence>MAPQAASSSLIALCGISTFALSLLYLFSCRRQSFAGSSPPGPKSPSMPILDAWLQYQEWGREYGDLVYIRKNNMLIVNHAHVARDLLDIRARIYSDRPMTNTMKLCGFNDILSLQRYSNRWRENRRLFQQNFRHSASNRFYPTQYKQIHQFLRRITTVPEEFMQHTMTYCLIYASLYGLDITAEDPLARKAVEAMALIGQATLQPFPALELCPWLRFMPSWFPGCGFQQMVNKCTQNLWEIDTIPFDTAVNNLKTGTGTSLIAELALENEGNTVEIEKIKAMGTVSFLAGADTIMSSIGSFLLNMTQHPEVQSKAQAEIDRVIGRDRLPNFEDRQSLPYVESIYREIMRMHPPLPIGVYHVSTEDDFYRGYHIPKGCAVVPNIWAMNRDPDVHSEPDKFMPERFLDSPTGPFTKINDIYAYGFGRRVCVGRYMADNTVWLAIASVLATLNLRKAKDDEGNEVDIPGEYTRHFFRHPEPYQSSITPRDLQARELILATAMA</sequence>
<dbReference type="OrthoDB" id="1470350at2759"/>
<dbReference type="Proteomes" id="UP000772434">
    <property type="component" value="Unassembled WGS sequence"/>
</dbReference>
<dbReference type="InterPro" id="IPR036396">
    <property type="entry name" value="Cyt_P450_sf"/>
</dbReference>
<evidence type="ECO:0000256" key="2">
    <source>
        <dbReference type="ARBA" id="ARBA00005179"/>
    </source>
</evidence>
<dbReference type="SUPFAM" id="SSF48264">
    <property type="entry name" value="Cytochrome P450"/>
    <property type="match status" value="1"/>
</dbReference>
<keyword evidence="10" id="KW-1133">Transmembrane helix</keyword>
<evidence type="ECO:0000256" key="9">
    <source>
        <dbReference type="PIRSR" id="PIRSR602401-1"/>
    </source>
</evidence>
<keyword evidence="5 9" id="KW-0479">Metal-binding</keyword>
<keyword evidence="4 9" id="KW-0349">Heme</keyword>
<comment type="similarity">
    <text evidence="3">Belongs to the cytochrome P450 family.</text>
</comment>
<dbReference type="Gene3D" id="1.10.630.10">
    <property type="entry name" value="Cytochrome P450"/>
    <property type="match status" value="1"/>
</dbReference>
<keyword evidence="10" id="KW-0812">Transmembrane</keyword>
<evidence type="ECO:0000313" key="11">
    <source>
        <dbReference type="EMBL" id="KAF9078698.1"/>
    </source>
</evidence>
<keyword evidence="10" id="KW-0472">Membrane</keyword>
<evidence type="ECO:0000256" key="6">
    <source>
        <dbReference type="ARBA" id="ARBA00023002"/>
    </source>
</evidence>
<evidence type="ECO:0000313" key="12">
    <source>
        <dbReference type="Proteomes" id="UP000772434"/>
    </source>
</evidence>
<accession>A0A9P5QAM5</accession>
<evidence type="ECO:0000256" key="10">
    <source>
        <dbReference type="SAM" id="Phobius"/>
    </source>
</evidence>
<evidence type="ECO:0000256" key="8">
    <source>
        <dbReference type="ARBA" id="ARBA00023033"/>
    </source>
</evidence>
<dbReference type="EMBL" id="JADNRY010000001">
    <property type="protein sequence ID" value="KAF9078698.1"/>
    <property type="molecule type" value="Genomic_DNA"/>
</dbReference>
<evidence type="ECO:0000256" key="7">
    <source>
        <dbReference type="ARBA" id="ARBA00023004"/>
    </source>
</evidence>
<dbReference type="GO" id="GO:0005506">
    <property type="term" value="F:iron ion binding"/>
    <property type="evidence" value="ECO:0007669"/>
    <property type="project" value="InterPro"/>
</dbReference>
<comment type="pathway">
    <text evidence="2">Secondary metabolite biosynthesis.</text>
</comment>
<keyword evidence="12" id="KW-1185">Reference proteome</keyword>
<keyword evidence="7 9" id="KW-0408">Iron</keyword>
<dbReference type="Pfam" id="PF00067">
    <property type="entry name" value="p450"/>
    <property type="match status" value="1"/>
</dbReference>
<dbReference type="PANTHER" id="PTHR46300">
    <property type="entry name" value="P450, PUTATIVE (EUROFUNG)-RELATED-RELATED"/>
    <property type="match status" value="1"/>
</dbReference>
<feature type="binding site" description="axial binding residue" evidence="9">
    <location>
        <position position="428"/>
    </location>
    <ligand>
        <name>heme</name>
        <dbReference type="ChEBI" id="CHEBI:30413"/>
    </ligand>
    <ligandPart>
        <name>Fe</name>
        <dbReference type="ChEBI" id="CHEBI:18248"/>
    </ligandPart>
</feature>
<name>A0A9P5QAM5_9AGAR</name>
<proteinExistence type="inferred from homology"/>
<dbReference type="GO" id="GO:0020037">
    <property type="term" value="F:heme binding"/>
    <property type="evidence" value="ECO:0007669"/>
    <property type="project" value="InterPro"/>
</dbReference>
<keyword evidence="6" id="KW-0560">Oxidoreductase</keyword>
<keyword evidence="8" id="KW-0503">Monooxygenase</keyword>
<dbReference type="PANTHER" id="PTHR46300:SF7">
    <property type="entry name" value="P450, PUTATIVE (EUROFUNG)-RELATED"/>
    <property type="match status" value="1"/>
</dbReference>
<evidence type="ECO:0000256" key="3">
    <source>
        <dbReference type="ARBA" id="ARBA00010617"/>
    </source>
</evidence>
<evidence type="ECO:0000256" key="4">
    <source>
        <dbReference type="ARBA" id="ARBA00022617"/>
    </source>
</evidence>
<protein>
    <submittedName>
        <fullName evidence="11">Cytochrome P450 1</fullName>
    </submittedName>
</protein>
<dbReference type="InterPro" id="IPR050364">
    <property type="entry name" value="Cytochrome_P450_fung"/>
</dbReference>
<evidence type="ECO:0000256" key="1">
    <source>
        <dbReference type="ARBA" id="ARBA00001971"/>
    </source>
</evidence>
<reference evidence="11" key="1">
    <citation type="submission" date="2020-11" db="EMBL/GenBank/DDBJ databases">
        <authorList>
            <consortium name="DOE Joint Genome Institute"/>
            <person name="Ahrendt S."/>
            <person name="Riley R."/>
            <person name="Andreopoulos W."/>
            <person name="Labutti K."/>
            <person name="Pangilinan J."/>
            <person name="Ruiz-Duenas F.J."/>
            <person name="Barrasa J.M."/>
            <person name="Sanchez-Garcia M."/>
            <person name="Camarero S."/>
            <person name="Miyauchi S."/>
            <person name="Serrano A."/>
            <person name="Linde D."/>
            <person name="Babiker R."/>
            <person name="Drula E."/>
            <person name="Ayuso-Fernandez I."/>
            <person name="Pacheco R."/>
            <person name="Padilla G."/>
            <person name="Ferreira P."/>
            <person name="Barriuso J."/>
            <person name="Kellner H."/>
            <person name="Castanera R."/>
            <person name="Alfaro M."/>
            <person name="Ramirez L."/>
            <person name="Pisabarro A.G."/>
            <person name="Kuo A."/>
            <person name="Tritt A."/>
            <person name="Lipzen A."/>
            <person name="He G."/>
            <person name="Yan M."/>
            <person name="Ng V."/>
            <person name="Cullen D."/>
            <person name="Martin F."/>
            <person name="Rosso M.-N."/>
            <person name="Henrissat B."/>
            <person name="Hibbett D."/>
            <person name="Martinez A.T."/>
            <person name="Grigoriev I.V."/>
        </authorList>
    </citation>
    <scope>NUCLEOTIDE SEQUENCE</scope>
    <source>
        <strain evidence="11">AH 40177</strain>
    </source>
</reference>
<dbReference type="GO" id="GO:0016705">
    <property type="term" value="F:oxidoreductase activity, acting on paired donors, with incorporation or reduction of molecular oxygen"/>
    <property type="evidence" value="ECO:0007669"/>
    <property type="project" value="InterPro"/>
</dbReference>
<feature type="transmembrane region" description="Helical" evidence="10">
    <location>
        <begin position="6"/>
        <end position="27"/>
    </location>
</feature>
<organism evidence="11 12">
    <name type="scientific">Rhodocollybia butyracea</name>
    <dbReference type="NCBI Taxonomy" id="206335"/>
    <lineage>
        <taxon>Eukaryota</taxon>
        <taxon>Fungi</taxon>
        <taxon>Dikarya</taxon>
        <taxon>Basidiomycota</taxon>
        <taxon>Agaricomycotina</taxon>
        <taxon>Agaricomycetes</taxon>
        <taxon>Agaricomycetidae</taxon>
        <taxon>Agaricales</taxon>
        <taxon>Marasmiineae</taxon>
        <taxon>Omphalotaceae</taxon>
        <taxon>Rhodocollybia</taxon>
    </lineage>
</organism>
<dbReference type="InterPro" id="IPR001128">
    <property type="entry name" value="Cyt_P450"/>
</dbReference>
<evidence type="ECO:0000256" key="5">
    <source>
        <dbReference type="ARBA" id="ARBA00022723"/>
    </source>
</evidence>
<dbReference type="GO" id="GO:0004497">
    <property type="term" value="F:monooxygenase activity"/>
    <property type="evidence" value="ECO:0007669"/>
    <property type="project" value="UniProtKB-KW"/>
</dbReference>
<dbReference type="CDD" id="cd11065">
    <property type="entry name" value="CYP64-like"/>
    <property type="match status" value="1"/>
</dbReference>
<dbReference type="InterPro" id="IPR002401">
    <property type="entry name" value="Cyt_P450_E_grp-I"/>
</dbReference>